<evidence type="ECO:0000259" key="6">
    <source>
        <dbReference type="Pfam" id="PF00394"/>
    </source>
</evidence>
<dbReference type="InterPro" id="IPR008972">
    <property type="entry name" value="Cupredoxin"/>
</dbReference>
<dbReference type="GeneID" id="77846247"/>
<keyword evidence="5" id="KW-0812">Transmembrane</keyword>
<keyword evidence="12" id="KW-1185">Reference proteome</keyword>
<dbReference type="PANTHER" id="PTHR11709:SF394">
    <property type="entry name" value="FI03373P-RELATED"/>
    <property type="match status" value="1"/>
</dbReference>
<dbReference type="GO" id="GO:0016491">
    <property type="term" value="F:oxidoreductase activity"/>
    <property type="evidence" value="ECO:0007669"/>
    <property type="project" value="UniProtKB-KW"/>
</dbReference>
<dbReference type="STRING" id="45670.SN16_11915"/>
<evidence type="ECO:0000256" key="4">
    <source>
        <dbReference type="SAM" id="MobiDB-lite"/>
    </source>
</evidence>
<dbReference type="EMBL" id="JXII01000010">
    <property type="protein sequence ID" value="KIH69789.1"/>
    <property type="molecule type" value="Genomic_DNA"/>
</dbReference>
<keyword evidence="5" id="KW-0472">Membrane</keyword>
<dbReference type="Proteomes" id="UP000031546">
    <property type="component" value="Unassembled WGS sequence"/>
</dbReference>
<evidence type="ECO:0000313" key="12">
    <source>
        <dbReference type="Proteomes" id="UP000527860"/>
    </source>
</evidence>
<dbReference type="AlphaFoldDB" id="A0A0C2HDQ0"/>
<gene>
    <name evidence="10" type="ORF">F7P68_0001645</name>
    <name evidence="9" type="ORF">SN16_11915</name>
</gene>
<feature type="domain" description="Plastocyanin-like" evidence="6">
    <location>
        <begin position="232"/>
        <end position="318"/>
    </location>
</feature>
<reference evidence="9 11" key="1">
    <citation type="submission" date="2015-01" db="EMBL/GenBank/DDBJ databases">
        <title>Genome sequences of high lactate-tolerant strain Salinicoccus roseus W12 with industrial interest.</title>
        <authorList>
            <person name="Wang H."/>
            <person name="Yu B."/>
        </authorList>
    </citation>
    <scope>NUCLEOTIDE SEQUENCE [LARGE SCALE GENOMIC DNA]</scope>
    <source>
        <strain evidence="9 11">W12</strain>
    </source>
</reference>
<dbReference type="PANTHER" id="PTHR11709">
    <property type="entry name" value="MULTI-COPPER OXIDASE"/>
    <property type="match status" value="1"/>
</dbReference>
<accession>A0A0C2HDQ0</accession>
<dbReference type="EMBL" id="JABEVU030000001">
    <property type="protein sequence ID" value="MDB0579242.1"/>
    <property type="molecule type" value="Genomic_DNA"/>
</dbReference>
<evidence type="ECO:0000256" key="5">
    <source>
        <dbReference type="SAM" id="Phobius"/>
    </source>
</evidence>
<keyword evidence="3" id="KW-0186">Copper</keyword>
<dbReference type="InterPro" id="IPR045087">
    <property type="entry name" value="Cu-oxidase_fam"/>
</dbReference>
<keyword evidence="5" id="KW-1133">Transmembrane helix</keyword>
<feature type="domain" description="Plastocyanin-like" evidence="7">
    <location>
        <begin position="401"/>
        <end position="508"/>
    </location>
</feature>
<name>A0A0C2HDQ0_9STAP</name>
<dbReference type="RefSeq" id="WP_040106854.1">
    <property type="nucleotide sequence ID" value="NZ_JABEVU030000001.1"/>
</dbReference>
<keyword evidence="1" id="KW-0479">Metal-binding</keyword>
<sequence>MNRKIIGSILIIILMGVLVFGSILFSRSPFSGMGTGSSQSESGGGPDSSGVLNEAEGTSILDVNVQEPGDRPVKSFELTAQETEWDTGDGVVSAWTYNGAVPGKMLRVTEGDFVRIELKNELDVPVTIHWHGFILPNRMDGVPGLTQDAVQPGETFTYEYIAEDAGTYWYHSHQHSSLQVDKGLYGALVVEEKDKEYDRDAFFLLDEWAVDVDEQDTANMPGMMMGGMTGDGEADTKQLYDTFTVNGKTGDAIEPLMMENGETMRLRFVNAGYQQHQLVFPEGSMEVIANDGEAVDDTGNSNVLEIAPGERIDVAFTKTSGSPQTIAHRMDVDHAEGMRIPVVSESDTEEEAEVAEAADVSDGISHGSENLLFDSPPEPDVTYDMDLDMGMGGNMGEGMNMLEGMEFLINGETFPDTPPIEVEPGDIVRVNITNNGRMNHPMHLHGHRFQVQSKDGEPFDQPIVKDLIHVKPGESYTIYFEADNSGEWLFHCHDNNHAGQGMMTIVDYQNTHSPFELGGEHENNP</sequence>
<evidence type="ECO:0000256" key="3">
    <source>
        <dbReference type="ARBA" id="ARBA00023008"/>
    </source>
</evidence>
<feature type="transmembrane region" description="Helical" evidence="5">
    <location>
        <begin position="6"/>
        <end position="25"/>
    </location>
</feature>
<dbReference type="InterPro" id="IPR002355">
    <property type="entry name" value="Cu_oxidase_Cu_BS"/>
</dbReference>
<keyword evidence="2" id="KW-0560">Oxidoreductase</keyword>
<protein>
    <submittedName>
        <fullName evidence="10">Multicopper oxidase family protein</fullName>
    </submittedName>
</protein>
<reference evidence="10 12" key="4">
    <citation type="submission" date="2022-12" db="EMBL/GenBank/DDBJ databases">
        <title>Genome analysis and biological profiling of marine Salinicoccus roseus MOSEL-ME25.</title>
        <authorList>
            <person name="Mirza F.T."/>
            <person name="Xie Y."/>
            <person name="Shinwari Z.K."/>
        </authorList>
    </citation>
    <scope>NUCLEOTIDE SEQUENCE [LARGE SCALE GENOMIC DNA]</scope>
    <source>
        <strain evidence="10 12">MOSEL-ME25</strain>
    </source>
</reference>
<reference evidence="12" key="2">
    <citation type="submission" date="2020-04" db="EMBL/GenBank/DDBJ databases">
        <title>Genome analysis and biological profiling of marine Cellulosimicrobium funkei MOSEL-ME6.</title>
        <authorList>
            <person name="Tanveer F."/>
            <person name="Xie Y."/>
            <person name="Shinwari Z.K."/>
        </authorList>
    </citation>
    <scope>NUCLEOTIDE SEQUENCE [LARGE SCALE GENOMIC DNA]</scope>
    <source>
        <strain evidence="12">MOSEL-ME25</strain>
    </source>
</reference>
<dbReference type="SUPFAM" id="SSF49503">
    <property type="entry name" value="Cupredoxins"/>
    <property type="match status" value="3"/>
</dbReference>
<dbReference type="InterPro" id="IPR011707">
    <property type="entry name" value="Cu-oxidase-like_N"/>
</dbReference>
<dbReference type="Proteomes" id="UP000527860">
    <property type="component" value="Unassembled WGS sequence"/>
</dbReference>
<dbReference type="InterPro" id="IPR033138">
    <property type="entry name" value="Cu_oxidase_CS"/>
</dbReference>
<dbReference type="CDD" id="cd04202">
    <property type="entry name" value="CuRO_D2_2dMcoN_like"/>
    <property type="match status" value="1"/>
</dbReference>
<dbReference type="InterPro" id="IPR011706">
    <property type="entry name" value="Cu-oxidase_C"/>
</dbReference>
<evidence type="ECO:0000256" key="1">
    <source>
        <dbReference type="ARBA" id="ARBA00022723"/>
    </source>
</evidence>
<feature type="domain" description="Plastocyanin-like" evidence="8">
    <location>
        <begin position="81"/>
        <end position="194"/>
    </location>
</feature>
<dbReference type="Gene3D" id="2.60.40.420">
    <property type="entry name" value="Cupredoxins - blue copper proteins"/>
    <property type="match status" value="2"/>
</dbReference>
<evidence type="ECO:0000313" key="10">
    <source>
        <dbReference type="EMBL" id="MDB0579242.1"/>
    </source>
</evidence>
<evidence type="ECO:0000313" key="9">
    <source>
        <dbReference type="EMBL" id="KIH69789.1"/>
    </source>
</evidence>
<evidence type="ECO:0000256" key="2">
    <source>
        <dbReference type="ARBA" id="ARBA00023002"/>
    </source>
</evidence>
<dbReference type="PROSITE" id="PS00079">
    <property type="entry name" value="MULTICOPPER_OXIDASE1"/>
    <property type="match status" value="1"/>
</dbReference>
<dbReference type="GO" id="GO:0005507">
    <property type="term" value="F:copper ion binding"/>
    <property type="evidence" value="ECO:0007669"/>
    <property type="project" value="InterPro"/>
</dbReference>
<dbReference type="Pfam" id="PF07732">
    <property type="entry name" value="Cu-oxidase_3"/>
    <property type="match status" value="1"/>
</dbReference>
<dbReference type="InterPro" id="IPR001117">
    <property type="entry name" value="Cu-oxidase_2nd"/>
</dbReference>
<organism evidence="9 11">
    <name type="scientific">Salinicoccus roseus</name>
    <dbReference type="NCBI Taxonomy" id="45670"/>
    <lineage>
        <taxon>Bacteria</taxon>
        <taxon>Bacillati</taxon>
        <taxon>Bacillota</taxon>
        <taxon>Bacilli</taxon>
        <taxon>Bacillales</taxon>
        <taxon>Staphylococcaceae</taxon>
        <taxon>Salinicoccus</taxon>
    </lineage>
</organism>
<dbReference type="Pfam" id="PF07731">
    <property type="entry name" value="Cu-oxidase_2"/>
    <property type="match status" value="1"/>
</dbReference>
<dbReference type="Pfam" id="PF00394">
    <property type="entry name" value="Cu-oxidase"/>
    <property type="match status" value="1"/>
</dbReference>
<dbReference type="PROSITE" id="PS00080">
    <property type="entry name" value="MULTICOPPER_OXIDASE2"/>
    <property type="match status" value="1"/>
</dbReference>
<comment type="caution">
    <text evidence="9">The sequence shown here is derived from an EMBL/GenBank/DDBJ whole genome shotgun (WGS) entry which is preliminary data.</text>
</comment>
<dbReference type="OrthoDB" id="9757546at2"/>
<proteinExistence type="predicted"/>
<evidence type="ECO:0000259" key="7">
    <source>
        <dbReference type="Pfam" id="PF07731"/>
    </source>
</evidence>
<feature type="region of interest" description="Disordered" evidence="4">
    <location>
        <begin position="34"/>
        <end position="53"/>
    </location>
</feature>
<dbReference type="CDD" id="cd13860">
    <property type="entry name" value="CuRO_1_2dMco_1"/>
    <property type="match status" value="1"/>
</dbReference>
<evidence type="ECO:0000259" key="8">
    <source>
        <dbReference type="Pfam" id="PF07732"/>
    </source>
</evidence>
<reference evidence="10" key="3">
    <citation type="submission" date="2020-04" db="EMBL/GenBank/DDBJ databases">
        <authorList>
            <person name="Tanveer F."/>
            <person name="Xie Y."/>
            <person name="Shinwari Z.K."/>
        </authorList>
    </citation>
    <scope>NUCLEOTIDE SEQUENCE</scope>
    <source>
        <strain evidence="10">MOSEL-ME25</strain>
    </source>
</reference>
<evidence type="ECO:0000313" key="11">
    <source>
        <dbReference type="Proteomes" id="UP000031546"/>
    </source>
</evidence>